<dbReference type="Proteomes" id="UP000046395">
    <property type="component" value="Unassembled WGS sequence"/>
</dbReference>
<proteinExistence type="predicted"/>
<evidence type="ECO:0000313" key="2">
    <source>
        <dbReference type="Proteomes" id="UP000046395"/>
    </source>
</evidence>
<reference evidence="3" key="1">
    <citation type="submission" date="2019-12" db="UniProtKB">
        <authorList>
            <consortium name="WormBaseParasite"/>
        </authorList>
    </citation>
    <scope>IDENTIFICATION</scope>
</reference>
<keyword evidence="2" id="KW-1185">Reference proteome</keyword>
<accession>A0A5S6Q2T8</accession>
<dbReference type="WBParaSite" id="TMUE_0000001282.1">
    <property type="protein sequence ID" value="TMUE_0000001282.1"/>
    <property type="gene ID" value="WBGene00297184"/>
</dbReference>
<sequence>MSARCGGMEKRHQNVTPEETKAVKVMKDKWRAEYDEAMGEAVGGENSPMVIQSSYLEQLMGGRPPSFVIAINKMVEFLEDWKNYVSPKGTYNVEPLDRYFLYRAVANTCQ</sequence>
<organism evidence="2 3">
    <name type="scientific">Trichuris muris</name>
    <name type="common">Mouse whipworm</name>
    <dbReference type="NCBI Taxonomy" id="70415"/>
    <lineage>
        <taxon>Eukaryota</taxon>
        <taxon>Metazoa</taxon>
        <taxon>Ecdysozoa</taxon>
        <taxon>Nematoda</taxon>
        <taxon>Enoplea</taxon>
        <taxon>Dorylaimia</taxon>
        <taxon>Trichinellida</taxon>
        <taxon>Trichuridae</taxon>
        <taxon>Trichuris</taxon>
    </lineage>
</organism>
<name>A0A5S6Q2T8_TRIMR</name>
<evidence type="ECO:0000313" key="3">
    <source>
        <dbReference type="WBParaSite" id="TMUE_0000001282.1"/>
    </source>
</evidence>
<evidence type="ECO:0000256" key="1">
    <source>
        <dbReference type="SAM" id="MobiDB-lite"/>
    </source>
</evidence>
<feature type="region of interest" description="Disordered" evidence="1">
    <location>
        <begin position="1"/>
        <end position="21"/>
    </location>
</feature>
<feature type="compositionally biased region" description="Basic and acidic residues" evidence="1">
    <location>
        <begin position="7"/>
        <end position="21"/>
    </location>
</feature>
<dbReference type="AlphaFoldDB" id="A0A5S6Q2T8"/>
<protein>
    <submittedName>
        <fullName evidence="3">MRG domain-containing protein</fullName>
    </submittedName>
</protein>